<name>V8P6N3_OPHHA</name>
<dbReference type="EMBL" id="AZIM01000744">
    <property type="protein sequence ID" value="ETE69532.1"/>
    <property type="molecule type" value="Genomic_DNA"/>
</dbReference>
<sequence>MNVSDLFAALSVDEVLKDFTFSKQNAFTPSFVFCITDVLVEGKPCDSDIVADCTVGDPVKLEVKLTNWSKHNVGPFSLTVIPYQDYQNGVHNYNLQDGITFVGSNTFYIDTVKPTENAMCVGALLFLCTGDFYLNIKFHEGKSNKEFPPSWLCLPSVHIRAVHSVIQTKL</sequence>
<evidence type="ECO:0000259" key="1">
    <source>
        <dbReference type="Pfam" id="PF26283"/>
    </source>
</evidence>
<dbReference type="PANTHER" id="PTHR21512">
    <property type="entry name" value="TRAFFICKING PROTEIN PARTICLE COMPLEX SUBUNIT 9"/>
    <property type="match status" value="1"/>
</dbReference>
<keyword evidence="3" id="KW-1185">Reference proteome</keyword>
<dbReference type="Proteomes" id="UP000018936">
    <property type="component" value="Unassembled WGS sequence"/>
</dbReference>
<gene>
    <name evidence="2" type="primary">trappc9</name>
    <name evidence="2" type="ORF">L345_04662</name>
</gene>
<dbReference type="AlphaFoldDB" id="V8P6N3"/>
<organism evidence="2 3">
    <name type="scientific">Ophiophagus hannah</name>
    <name type="common">King cobra</name>
    <name type="synonym">Naja hannah</name>
    <dbReference type="NCBI Taxonomy" id="8665"/>
    <lineage>
        <taxon>Eukaryota</taxon>
        <taxon>Metazoa</taxon>
        <taxon>Chordata</taxon>
        <taxon>Craniata</taxon>
        <taxon>Vertebrata</taxon>
        <taxon>Euteleostomi</taxon>
        <taxon>Lepidosauria</taxon>
        <taxon>Squamata</taxon>
        <taxon>Bifurcata</taxon>
        <taxon>Unidentata</taxon>
        <taxon>Episquamata</taxon>
        <taxon>Toxicofera</taxon>
        <taxon>Serpentes</taxon>
        <taxon>Colubroidea</taxon>
        <taxon>Elapidae</taxon>
        <taxon>Elapinae</taxon>
        <taxon>Ophiophagus</taxon>
    </lineage>
</organism>
<evidence type="ECO:0000313" key="3">
    <source>
        <dbReference type="Proteomes" id="UP000018936"/>
    </source>
</evidence>
<dbReference type="InterPro" id="IPR058568">
    <property type="entry name" value="Ig_TRAPPC9_Trs120_4th"/>
</dbReference>
<accession>V8P6N3</accession>
<feature type="domain" description="Trs120/TRAPPC9 fourth Ig-like" evidence="1">
    <location>
        <begin position="52"/>
        <end position="161"/>
    </location>
</feature>
<dbReference type="OrthoDB" id="27962at2759"/>
<dbReference type="GO" id="GO:0005802">
    <property type="term" value="C:trans-Golgi network"/>
    <property type="evidence" value="ECO:0007669"/>
    <property type="project" value="TreeGrafter"/>
</dbReference>
<feature type="non-terminal residue" evidence="2">
    <location>
        <position position="1"/>
    </location>
</feature>
<dbReference type="PANTHER" id="PTHR21512:SF5">
    <property type="entry name" value="TRAFFICKING PROTEIN PARTICLE COMPLEX SUBUNIT 9"/>
    <property type="match status" value="1"/>
</dbReference>
<comment type="caution">
    <text evidence="2">The sequence shown here is derived from an EMBL/GenBank/DDBJ whole genome shotgun (WGS) entry which is preliminary data.</text>
</comment>
<dbReference type="InterPro" id="IPR013935">
    <property type="entry name" value="Trs120_TRAPPC9"/>
</dbReference>
<dbReference type="Pfam" id="PF26283">
    <property type="entry name" value="Ig_TRAPPC9-Trs120_4th"/>
    <property type="match status" value="1"/>
</dbReference>
<reference evidence="2 3" key="1">
    <citation type="journal article" date="2013" name="Proc. Natl. Acad. Sci. U.S.A.">
        <title>The king cobra genome reveals dynamic gene evolution and adaptation in the snake venom system.</title>
        <authorList>
            <person name="Vonk F.J."/>
            <person name="Casewell N.R."/>
            <person name="Henkel C.V."/>
            <person name="Heimberg A.M."/>
            <person name="Jansen H.J."/>
            <person name="McCleary R.J."/>
            <person name="Kerkkamp H.M."/>
            <person name="Vos R.A."/>
            <person name="Guerreiro I."/>
            <person name="Calvete J.J."/>
            <person name="Wuster W."/>
            <person name="Woods A.E."/>
            <person name="Logan J.M."/>
            <person name="Harrison R.A."/>
            <person name="Castoe T.A."/>
            <person name="de Koning A.P."/>
            <person name="Pollock D.D."/>
            <person name="Yandell M."/>
            <person name="Calderon D."/>
            <person name="Renjifo C."/>
            <person name="Currier R.B."/>
            <person name="Salgado D."/>
            <person name="Pla D."/>
            <person name="Sanz L."/>
            <person name="Hyder A.S."/>
            <person name="Ribeiro J.M."/>
            <person name="Arntzen J.W."/>
            <person name="van den Thillart G.E."/>
            <person name="Boetzer M."/>
            <person name="Pirovano W."/>
            <person name="Dirks R.P."/>
            <person name="Spaink H.P."/>
            <person name="Duboule D."/>
            <person name="McGlinn E."/>
            <person name="Kini R.M."/>
            <person name="Richardson M.K."/>
        </authorList>
    </citation>
    <scope>NUCLEOTIDE SEQUENCE</scope>
    <source>
        <tissue evidence="2">Blood</tissue>
    </source>
</reference>
<protein>
    <submittedName>
        <fullName evidence="2">Trafficking protein particle complex subunit 9</fullName>
    </submittedName>
</protein>
<evidence type="ECO:0000313" key="2">
    <source>
        <dbReference type="EMBL" id="ETE69532.1"/>
    </source>
</evidence>
<proteinExistence type="predicted"/>